<dbReference type="PANTHER" id="PTHR37163:SF1">
    <property type="entry name" value="DUF501 DOMAIN-CONTAINING PROTEIN"/>
    <property type="match status" value="1"/>
</dbReference>
<dbReference type="InterPro" id="IPR007511">
    <property type="entry name" value="DUF501"/>
</dbReference>
<evidence type="ECO:0000313" key="1">
    <source>
        <dbReference type="EMBL" id="GAA3919908.1"/>
    </source>
</evidence>
<dbReference type="RefSeq" id="WP_344796941.1">
    <property type="nucleotide sequence ID" value="NZ_BAABBN010000004.1"/>
</dbReference>
<proteinExistence type="predicted"/>
<name>A0ABP7MCM7_9GAMM</name>
<dbReference type="PANTHER" id="PTHR37163">
    <property type="entry name" value="CONSERVED PROTEIN"/>
    <property type="match status" value="1"/>
</dbReference>
<evidence type="ECO:0000313" key="2">
    <source>
        <dbReference type="Proteomes" id="UP001501565"/>
    </source>
</evidence>
<comment type="caution">
    <text evidence="1">The sequence shown here is derived from an EMBL/GenBank/DDBJ whole genome shotgun (WGS) entry which is preliminary data.</text>
</comment>
<dbReference type="Pfam" id="PF04417">
    <property type="entry name" value="DUF501"/>
    <property type="match status" value="1"/>
</dbReference>
<keyword evidence="2" id="KW-1185">Reference proteome</keyword>
<accession>A0ABP7MCM7</accession>
<reference evidence="2" key="1">
    <citation type="journal article" date="2019" name="Int. J. Syst. Evol. Microbiol.">
        <title>The Global Catalogue of Microorganisms (GCM) 10K type strain sequencing project: providing services to taxonomists for standard genome sequencing and annotation.</title>
        <authorList>
            <consortium name="The Broad Institute Genomics Platform"/>
            <consortium name="The Broad Institute Genome Sequencing Center for Infectious Disease"/>
            <person name="Wu L."/>
            <person name="Ma J."/>
        </authorList>
    </citation>
    <scope>NUCLEOTIDE SEQUENCE [LARGE SCALE GENOMIC DNA]</scope>
    <source>
        <strain evidence="2">JCM 17551</strain>
    </source>
</reference>
<dbReference type="EMBL" id="BAABBN010000004">
    <property type="protein sequence ID" value="GAA3919908.1"/>
    <property type="molecule type" value="Genomic_DNA"/>
</dbReference>
<sequence>MNSSLSPATEQDLKYIEATLGRVPRGILAVSARDPKGLPIALKMKCVVDNTPFPTHFWLCHELLIEKINFLESQRLVKPLEEYIEHNAELKAAFYQDQIRYQSIRNKELSSEDIQFLESIGIYEKFTEGRGIGGIECFHKIRCLHMQVAHHVSDNNQIGQILNDRFNVLDFSESLSDFRTRVKADGLLELSF</sequence>
<evidence type="ECO:0008006" key="3">
    <source>
        <dbReference type="Google" id="ProtNLM"/>
    </source>
</evidence>
<organism evidence="1 2">
    <name type="scientific">Litoribacillus peritrichatus</name>
    <dbReference type="NCBI Taxonomy" id="718191"/>
    <lineage>
        <taxon>Bacteria</taxon>
        <taxon>Pseudomonadati</taxon>
        <taxon>Pseudomonadota</taxon>
        <taxon>Gammaproteobacteria</taxon>
        <taxon>Oceanospirillales</taxon>
        <taxon>Oceanospirillaceae</taxon>
        <taxon>Litoribacillus</taxon>
    </lineage>
</organism>
<protein>
    <recommendedName>
        <fullName evidence="3">DUF501 domain-containing protein</fullName>
    </recommendedName>
</protein>
<dbReference type="Proteomes" id="UP001501565">
    <property type="component" value="Unassembled WGS sequence"/>
</dbReference>
<gene>
    <name evidence="1" type="ORF">GCM10022277_14290</name>
</gene>